<dbReference type="Proteomes" id="UP000694620">
    <property type="component" value="Chromosome 11"/>
</dbReference>
<dbReference type="SUPFAM" id="SSF100895">
    <property type="entry name" value="Kazal-type serine protease inhibitors"/>
    <property type="match status" value="1"/>
</dbReference>
<dbReference type="InterPro" id="IPR002350">
    <property type="entry name" value="Kazal_dom"/>
</dbReference>
<name>A0A8C4TCP9_ERPCA</name>
<evidence type="ECO:0000259" key="1">
    <source>
        <dbReference type="PROSITE" id="PS51465"/>
    </source>
</evidence>
<evidence type="ECO:0000313" key="3">
    <source>
        <dbReference type="Proteomes" id="UP000694620"/>
    </source>
</evidence>
<dbReference type="Ensembl" id="ENSECRT00000029396.1">
    <property type="protein sequence ID" value="ENSECRP00000028784.1"/>
    <property type="gene ID" value="ENSECRG00000019493.1"/>
</dbReference>
<proteinExistence type="predicted"/>
<organism evidence="2 3">
    <name type="scientific">Erpetoichthys calabaricus</name>
    <name type="common">Rope fish</name>
    <name type="synonym">Calamoichthys calabaricus</name>
    <dbReference type="NCBI Taxonomy" id="27687"/>
    <lineage>
        <taxon>Eukaryota</taxon>
        <taxon>Metazoa</taxon>
        <taxon>Chordata</taxon>
        <taxon>Craniata</taxon>
        <taxon>Vertebrata</taxon>
        <taxon>Euteleostomi</taxon>
        <taxon>Actinopterygii</taxon>
        <taxon>Polypteriformes</taxon>
        <taxon>Polypteridae</taxon>
        <taxon>Erpetoichthys</taxon>
    </lineage>
</organism>
<dbReference type="PROSITE" id="PS51465">
    <property type="entry name" value="KAZAL_2"/>
    <property type="match status" value="1"/>
</dbReference>
<evidence type="ECO:0000313" key="2">
    <source>
        <dbReference type="Ensembl" id="ENSECRP00000028784.1"/>
    </source>
</evidence>
<dbReference type="AlphaFoldDB" id="A0A8C4TCP9"/>
<keyword evidence="3" id="KW-1185">Reference proteome</keyword>
<reference evidence="2" key="1">
    <citation type="submission" date="2021-06" db="EMBL/GenBank/DDBJ databases">
        <authorList>
            <consortium name="Wellcome Sanger Institute Data Sharing"/>
        </authorList>
    </citation>
    <scope>NUCLEOTIDE SEQUENCE [LARGE SCALE GENOMIC DNA]</scope>
</reference>
<reference evidence="2" key="3">
    <citation type="submission" date="2025-09" db="UniProtKB">
        <authorList>
            <consortium name="Ensembl"/>
        </authorList>
    </citation>
    <scope>IDENTIFICATION</scope>
</reference>
<feature type="domain" description="Kazal-like" evidence="1">
    <location>
        <begin position="1"/>
        <end position="54"/>
    </location>
</feature>
<dbReference type="Gene3D" id="3.30.60.30">
    <property type="match status" value="1"/>
</dbReference>
<reference evidence="2" key="2">
    <citation type="submission" date="2025-08" db="UniProtKB">
        <authorList>
            <consortium name="Ensembl"/>
        </authorList>
    </citation>
    <scope>IDENTIFICATION</scope>
</reference>
<protein>
    <recommendedName>
        <fullName evidence="1">Kazal-like domain-containing protein</fullName>
    </recommendedName>
</protein>
<dbReference type="Pfam" id="PF00050">
    <property type="entry name" value="Kazal_1"/>
    <property type="match status" value="1"/>
</dbReference>
<sequence length="54" mass="6023">TRRLQEFIRLMSVKCTMSNDPVCGSNGQTYSNKCTYCRLSKVSSNLRSSSVTAL</sequence>
<dbReference type="CDD" id="cd00104">
    <property type="entry name" value="KAZAL_FS"/>
    <property type="match status" value="1"/>
</dbReference>
<accession>A0A8C4TCP9</accession>
<dbReference type="InterPro" id="IPR036058">
    <property type="entry name" value="Kazal_dom_sf"/>
</dbReference>
<dbReference type="PROSITE" id="PS00282">
    <property type="entry name" value="KAZAL_1"/>
    <property type="match status" value="1"/>
</dbReference>